<dbReference type="AlphaFoldDB" id="A0A087U5Q8"/>
<comment type="subcellular location">
    <subcellularLocation>
        <location evidence="1">Secreted</location>
    </subcellularLocation>
</comment>
<dbReference type="PANTHER" id="PTHR24264:SF54">
    <property type="entry name" value="PEPTIDASE S1 DOMAIN-CONTAINING PROTEIN"/>
    <property type="match status" value="1"/>
</dbReference>
<dbReference type="PROSITE" id="PS00022">
    <property type="entry name" value="EGF_1"/>
    <property type="match status" value="1"/>
</dbReference>
<dbReference type="SUPFAM" id="SSF69848">
    <property type="entry name" value="LCCL domain"/>
    <property type="match status" value="1"/>
</dbReference>
<comment type="caution">
    <text evidence="8">Lacks conserved residue(s) required for the propagation of feature annotation.</text>
</comment>
<dbReference type="InterPro" id="IPR050127">
    <property type="entry name" value="Serine_Proteases_S1"/>
</dbReference>
<dbReference type="OMA" id="ETVEFMC"/>
<dbReference type="PROSITE" id="PS00134">
    <property type="entry name" value="TRYPSIN_HIS"/>
    <property type="match status" value="1"/>
</dbReference>
<reference evidence="16 17" key="1">
    <citation type="submission" date="2013-11" db="EMBL/GenBank/DDBJ databases">
        <title>Genome sequencing of Stegodyphus mimosarum.</title>
        <authorList>
            <person name="Bechsgaard J."/>
        </authorList>
    </citation>
    <scope>NUCLEOTIDE SEQUENCE [LARGE SCALE GENOMIC DNA]</scope>
</reference>
<feature type="domain" description="EGF-like" evidence="12">
    <location>
        <begin position="105"/>
        <end position="134"/>
    </location>
</feature>
<accession>A0A087U5Q8</accession>
<feature type="domain" description="Sushi" evidence="15">
    <location>
        <begin position="256"/>
        <end position="321"/>
    </location>
</feature>
<dbReference type="InterPro" id="IPR036609">
    <property type="entry name" value="LCCL_sf"/>
</dbReference>
<gene>
    <name evidence="16" type="ORF">X975_06705</name>
</gene>
<keyword evidence="7 8" id="KW-1015">Disulfide bond</keyword>
<dbReference type="SUPFAM" id="SSF56436">
    <property type="entry name" value="C-type lectin-like"/>
    <property type="match status" value="1"/>
</dbReference>
<dbReference type="PROSITE" id="PS01186">
    <property type="entry name" value="EGF_2"/>
    <property type="match status" value="1"/>
</dbReference>
<dbReference type="InterPro" id="IPR001314">
    <property type="entry name" value="Peptidase_S1A"/>
</dbReference>
<dbReference type="SMR" id="A0A087U5Q8"/>
<dbReference type="Pfam" id="PF00089">
    <property type="entry name" value="Trypsin"/>
    <property type="match status" value="1"/>
</dbReference>
<dbReference type="InterPro" id="IPR016186">
    <property type="entry name" value="C-type_lectin-like/link_sf"/>
</dbReference>
<organism evidence="16 17">
    <name type="scientific">Stegodyphus mimosarum</name>
    <name type="common">African social velvet spider</name>
    <dbReference type="NCBI Taxonomy" id="407821"/>
    <lineage>
        <taxon>Eukaryota</taxon>
        <taxon>Metazoa</taxon>
        <taxon>Ecdysozoa</taxon>
        <taxon>Arthropoda</taxon>
        <taxon>Chelicerata</taxon>
        <taxon>Arachnida</taxon>
        <taxon>Araneae</taxon>
        <taxon>Araneomorphae</taxon>
        <taxon>Entelegynae</taxon>
        <taxon>Eresoidea</taxon>
        <taxon>Eresidae</taxon>
        <taxon>Stegodyphus</taxon>
    </lineage>
</organism>
<feature type="domain" description="Peptidase S1" evidence="13">
    <location>
        <begin position="747"/>
        <end position="1003"/>
    </location>
</feature>
<dbReference type="SMART" id="SM00181">
    <property type="entry name" value="EGF"/>
    <property type="match status" value="1"/>
</dbReference>
<dbReference type="OrthoDB" id="6147874at2759"/>
<dbReference type="PROSITE" id="PS50923">
    <property type="entry name" value="SUSHI"/>
    <property type="match status" value="4"/>
</dbReference>
<dbReference type="CDD" id="cd00054">
    <property type="entry name" value="EGF_CA"/>
    <property type="match status" value="1"/>
</dbReference>
<feature type="domain" description="Sushi" evidence="15">
    <location>
        <begin position="555"/>
        <end position="617"/>
    </location>
</feature>
<keyword evidence="6 10" id="KW-0720">Serine protease</keyword>
<dbReference type="InterPro" id="IPR004043">
    <property type="entry name" value="LCCL"/>
</dbReference>
<feature type="disulfide bond" evidence="8">
    <location>
        <begin position="124"/>
        <end position="133"/>
    </location>
</feature>
<evidence type="ECO:0000259" key="15">
    <source>
        <dbReference type="PROSITE" id="PS50923"/>
    </source>
</evidence>
<dbReference type="GO" id="GO:0006508">
    <property type="term" value="P:proteolysis"/>
    <property type="evidence" value="ECO:0007669"/>
    <property type="project" value="UniProtKB-KW"/>
</dbReference>
<evidence type="ECO:0000256" key="7">
    <source>
        <dbReference type="ARBA" id="ARBA00023157"/>
    </source>
</evidence>
<evidence type="ECO:0000313" key="17">
    <source>
        <dbReference type="Proteomes" id="UP000054359"/>
    </source>
</evidence>
<dbReference type="SMART" id="SM00020">
    <property type="entry name" value="Tryp_SPc"/>
    <property type="match status" value="1"/>
</dbReference>
<evidence type="ECO:0000259" key="12">
    <source>
        <dbReference type="PROSITE" id="PS50026"/>
    </source>
</evidence>
<dbReference type="InterPro" id="IPR043504">
    <property type="entry name" value="Peptidase_S1_PA_chymotrypsin"/>
</dbReference>
<dbReference type="PROSITE" id="PS50240">
    <property type="entry name" value="TRYPSIN_DOM"/>
    <property type="match status" value="1"/>
</dbReference>
<evidence type="ECO:0000256" key="2">
    <source>
        <dbReference type="ARBA" id="ARBA00022525"/>
    </source>
</evidence>
<feature type="disulfide bond" evidence="9">
    <location>
        <begin position="588"/>
        <end position="615"/>
    </location>
</feature>
<dbReference type="Gene3D" id="2.40.10.10">
    <property type="entry name" value="Trypsin-like serine proteases"/>
    <property type="match status" value="1"/>
</dbReference>
<keyword evidence="2" id="KW-0964">Secreted</keyword>
<feature type="signal peptide" evidence="11">
    <location>
        <begin position="1"/>
        <end position="22"/>
    </location>
</feature>
<dbReference type="SUPFAM" id="SSF57535">
    <property type="entry name" value="Complement control module/SCR domain"/>
    <property type="match status" value="4"/>
</dbReference>
<dbReference type="PROSITE" id="PS50820">
    <property type="entry name" value="LCCL"/>
    <property type="match status" value="1"/>
</dbReference>
<dbReference type="Gene3D" id="2.10.70.10">
    <property type="entry name" value="Complement Module, domain 1"/>
    <property type="match status" value="5"/>
</dbReference>
<dbReference type="CDD" id="cd00190">
    <property type="entry name" value="Tryp_SPc"/>
    <property type="match status" value="1"/>
</dbReference>
<dbReference type="CDD" id="cd00033">
    <property type="entry name" value="CCP"/>
    <property type="match status" value="5"/>
</dbReference>
<dbReference type="PANTHER" id="PTHR24264">
    <property type="entry name" value="TRYPSIN-RELATED"/>
    <property type="match status" value="1"/>
</dbReference>
<sequence>MKSVELVVSGFLLGAIFEICSGKGVNLGVCDDTYFTCTCGQSDVQIKLRIKRCSYSHRWKITCKPCNKVKESDICPKYQGCKQCHADGGDSCATCPDGKFGTWCENVCTCVNGGVCERDGKCTCPHGYEGRNCERKKGCSPPGAIAHPLQVTLSPAGRPVTAVYSCPEDYELSGSAVSTCLPGDKWSSEPPVCLKKCPLLSAPANGKLEFSANVLVEGVTADITCNPHHRLIGQKTLACLANGQWNTELPVCEELASCPDPGNVQYADRTILPGAVKRGGHFIQDSKIQYTCKPGFELMGEDTMLCLFDKTWSSEPPSCIKVSTIVPDCFTPGSQVVSDIGVSVRIVCPPECTDEDFSVWGTSIYRGRSSVCQAAIHSAKITNSGGAVAVINNGPYSHFTGSDSNNIQSESFDDRDESFRFDKLPPMSRSSDSKVCEKGLMKLENICAYVSKVLRNYKEAEAVCTNLGLQLDIPKEEEEKLRLITILNSKGIHSVWSVAEREAGKTTNSSTAISQSNNLCSVSTVSDLDFKKEERNCNDFLSYVCVRKSQANSLAICEDPGPLVHGNAEPIGRIEGVYYVGSSIEYKCEPLHYLKGADVISCTANGSWSSEKPTCIKVDACEEPPVPIGGFVTYLPPLKNPTEQRAAIGRTGVVGTRLARLPAGLAAPLPQNLPLPTSTESSLPESLDLPPGVHRLGTRAMYDCESRYYKLIGSRTRRCQGRGQWSGRPPTCIPVCGKSDSPRSPFIVNGNATDIGQWPWQAGIARYLPDYNRWFLLCGASLLNEIWLITAAHCVTYAGTTLTIEPSKFQIYLGKYHRKDSKDDEYVQVRKIQEIHIHPDYDPGLFDADIALLQMDSPVQLNSRVQPICLPTEQTTRENIVEGKKGVVTGWGMNENDTYAETLQQAVLPVVSQERCEQGYEESDLPLTVTDNMFCAGYEQGKADACSGDSGGPMVFTDDSSKERKWVLEGIVSWGSPGGCGHPKQYGGFTTVSRFLDWIHLYF</sequence>
<keyword evidence="9" id="KW-0768">Sushi</keyword>
<evidence type="ECO:0000259" key="14">
    <source>
        <dbReference type="PROSITE" id="PS50820"/>
    </source>
</evidence>
<dbReference type="SUPFAM" id="SSF50494">
    <property type="entry name" value="Trypsin-like serine proteases"/>
    <property type="match status" value="1"/>
</dbReference>
<keyword evidence="3 10" id="KW-0645">Protease</keyword>
<evidence type="ECO:0000256" key="4">
    <source>
        <dbReference type="ARBA" id="ARBA00022729"/>
    </source>
</evidence>
<dbReference type="InterPro" id="IPR001254">
    <property type="entry name" value="Trypsin_dom"/>
</dbReference>
<dbReference type="Gene3D" id="2.170.130.20">
    <property type="entry name" value="LCCL-like domain"/>
    <property type="match status" value="1"/>
</dbReference>
<evidence type="ECO:0000256" key="11">
    <source>
        <dbReference type="SAM" id="SignalP"/>
    </source>
</evidence>
<dbReference type="InterPro" id="IPR000436">
    <property type="entry name" value="Sushi_SCR_CCP_dom"/>
</dbReference>
<dbReference type="InterPro" id="IPR009003">
    <property type="entry name" value="Peptidase_S1_PA"/>
</dbReference>
<evidence type="ECO:0000256" key="10">
    <source>
        <dbReference type="RuleBase" id="RU363034"/>
    </source>
</evidence>
<evidence type="ECO:0000256" key="9">
    <source>
        <dbReference type="PROSITE-ProRule" id="PRU00302"/>
    </source>
</evidence>
<dbReference type="GO" id="GO:0004252">
    <property type="term" value="F:serine-type endopeptidase activity"/>
    <property type="evidence" value="ECO:0007669"/>
    <property type="project" value="InterPro"/>
</dbReference>
<dbReference type="InterPro" id="IPR000742">
    <property type="entry name" value="EGF"/>
</dbReference>
<dbReference type="GO" id="GO:0005615">
    <property type="term" value="C:extracellular space"/>
    <property type="evidence" value="ECO:0007669"/>
    <property type="project" value="TreeGrafter"/>
</dbReference>
<evidence type="ECO:0000256" key="1">
    <source>
        <dbReference type="ARBA" id="ARBA00004613"/>
    </source>
</evidence>
<dbReference type="PRINTS" id="PR00722">
    <property type="entry name" value="CHYMOTRYPSIN"/>
</dbReference>
<dbReference type="Proteomes" id="UP000054359">
    <property type="component" value="Unassembled WGS sequence"/>
</dbReference>
<dbReference type="InterPro" id="IPR016187">
    <property type="entry name" value="CTDL_fold"/>
</dbReference>
<dbReference type="SMART" id="SM00603">
    <property type="entry name" value="LCCL"/>
    <property type="match status" value="1"/>
</dbReference>
<proteinExistence type="predicted"/>
<dbReference type="EMBL" id="KK118314">
    <property type="protein sequence ID" value="KFM72697.1"/>
    <property type="molecule type" value="Genomic_DNA"/>
</dbReference>
<keyword evidence="8" id="KW-0245">EGF-like domain</keyword>
<feature type="chain" id="PRO_5001830262" evidence="11">
    <location>
        <begin position="23"/>
        <end position="1003"/>
    </location>
</feature>
<name>A0A087U5Q8_STEMI</name>
<keyword evidence="17" id="KW-1185">Reference proteome</keyword>
<dbReference type="Pfam" id="PF00084">
    <property type="entry name" value="Sushi"/>
    <property type="match status" value="5"/>
</dbReference>
<feature type="domain" description="Sushi" evidence="15">
    <location>
        <begin position="195"/>
        <end position="254"/>
    </location>
</feature>
<dbReference type="Pfam" id="PF03815">
    <property type="entry name" value="LCCL"/>
    <property type="match status" value="1"/>
</dbReference>
<dbReference type="SMART" id="SM00032">
    <property type="entry name" value="CCP"/>
    <property type="match status" value="5"/>
</dbReference>
<dbReference type="PROSITE" id="PS50026">
    <property type="entry name" value="EGF_3"/>
    <property type="match status" value="1"/>
</dbReference>
<evidence type="ECO:0000256" key="5">
    <source>
        <dbReference type="ARBA" id="ARBA00022801"/>
    </source>
</evidence>
<keyword evidence="4 11" id="KW-0732">Signal</keyword>
<feature type="disulfide bond" evidence="9">
    <location>
        <begin position="225"/>
        <end position="252"/>
    </location>
</feature>
<dbReference type="InterPro" id="IPR033116">
    <property type="entry name" value="TRYPSIN_SER"/>
</dbReference>
<dbReference type="PROSITE" id="PS00135">
    <property type="entry name" value="TRYPSIN_SER"/>
    <property type="match status" value="1"/>
</dbReference>
<dbReference type="Gene3D" id="3.10.100.10">
    <property type="entry name" value="Mannose-Binding Protein A, subunit A"/>
    <property type="match status" value="1"/>
</dbReference>
<feature type="disulfide bond" evidence="9">
    <location>
        <begin position="292"/>
        <end position="319"/>
    </location>
</feature>
<evidence type="ECO:0000259" key="13">
    <source>
        <dbReference type="PROSITE" id="PS50240"/>
    </source>
</evidence>
<protein>
    <submittedName>
        <fullName evidence="16">Limulus clotting factor C</fullName>
    </submittedName>
</protein>
<dbReference type="InterPro" id="IPR035976">
    <property type="entry name" value="Sushi/SCR/CCP_sf"/>
</dbReference>
<evidence type="ECO:0000256" key="8">
    <source>
        <dbReference type="PROSITE-ProRule" id="PRU00076"/>
    </source>
</evidence>
<dbReference type="InterPro" id="IPR018114">
    <property type="entry name" value="TRYPSIN_HIS"/>
</dbReference>
<dbReference type="FunFam" id="2.40.10.10:FF:000183">
    <property type="entry name" value="Complement component 1, s subcomponent"/>
    <property type="match status" value="1"/>
</dbReference>
<evidence type="ECO:0000256" key="3">
    <source>
        <dbReference type="ARBA" id="ARBA00022670"/>
    </source>
</evidence>
<evidence type="ECO:0000256" key="6">
    <source>
        <dbReference type="ARBA" id="ARBA00022825"/>
    </source>
</evidence>
<feature type="domain" description="LCCL" evidence="14">
    <location>
        <begin position="323"/>
        <end position="419"/>
    </location>
</feature>
<dbReference type="STRING" id="407821.A0A087U5Q8"/>
<feature type="non-terminal residue" evidence="16">
    <location>
        <position position="1003"/>
    </location>
</feature>
<dbReference type="Gene3D" id="2.170.300.10">
    <property type="entry name" value="Tie2 ligand-binding domain superfamily"/>
    <property type="match status" value="1"/>
</dbReference>
<keyword evidence="5 10" id="KW-0378">Hydrolase</keyword>
<evidence type="ECO:0000313" key="16">
    <source>
        <dbReference type="EMBL" id="KFM72697.1"/>
    </source>
</evidence>
<feature type="domain" description="Sushi" evidence="15">
    <location>
        <begin position="679"/>
        <end position="734"/>
    </location>
</feature>